<dbReference type="RefSeq" id="WP_109158687.1">
    <property type="nucleotide sequence ID" value="NZ_QEYI01000008.1"/>
</dbReference>
<dbReference type="AlphaFoldDB" id="A0A2U2BZ67"/>
<evidence type="ECO:0000313" key="1">
    <source>
        <dbReference type="EMBL" id="PWE20210.1"/>
    </source>
</evidence>
<proteinExistence type="predicted"/>
<organism evidence="1 2">
    <name type="scientific">Aliarcobacter skirrowii</name>
    <dbReference type="NCBI Taxonomy" id="28200"/>
    <lineage>
        <taxon>Bacteria</taxon>
        <taxon>Pseudomonadati</taxon>
        <taxon>Campylobacterota</taxon>
        <taxon>Epsilonproteobacteria</taxon>
        <taxon>Campylobacterales</taxon>
        <taxon>Arcobacteraceae</taxon>
        <taxon>Aliarcobacter</taxon>
    </lineage>
</organism>
<accession>A0A2U2BZ67</accession>
<evidence type="ECO:0000313" key="2">
    <source>
        <dbReference type="Proteomes" id="UP000245014"/>
    </source>
</evidence>
<gene>
    <name evidence="1" type="ORF">DF188_08530</name>
</gene>
<dbReference type="Proteomes" id="UP000245014">
    <property type="component" value="Unassembled WGS sequence"/>
</dbReference>
<protein>
    <submittedName>
        <fullName evidence="1">Uncharacterized protein</fullName>
    </submittedName>
</protein>
<dbReference type="EMBL" id="QEYI01000008">
    <property type="protein sequence ID" value="PWE20210.1"/>
    <property type="molecule type" value="Genomic_DNA"/>
</dbReference>
<comment type="caution">
    <text evidence="1">The sequence shown here is derived from an EMBL/GenBank/DDBJ whole genome shotgun (WGS) entry which is preliminary data.</text>
</comment>
<reference evidence="1 2" key="1">
    <citation type="submission" date="2018-05" db="EMBL/GenBank/DDBJ databases">
        <title>Antimicrobial susceptibility testing and genomic analysis of Arcobacter skirrowii strains and one Arcobacter butzleri isolated from German poultry farms.</title>
        <authorList>
            <person name="Haenel I."/>
            <person name="Hotzel H."/>
            <person name="Tomaso H."/>
            <person name="Busch A."/>
        </authorList>
    </citation>
    <scope>NUCLEOTIDE SEQUENCE [LARGE SCALE GENOMIC DNA]</scope>
    <source>
        <strain evidence="2">v</strain>
    </source>
</reference>
<sequence>MEEIRKTLYTQHFSKQHHRKILEKCNTYEHQYHLIITYKNITTQKSLFKALFKNNNNIITYNYACYNRKGYSKNNSNNTNRHKAKIHTHTLVLAKHELELENIINLSRFRGCDIKLVKVYSHINDLISYIFDGHHTILANSNRYSFYYATCTGKIKAKPLESITTTKNLTLKQQISLLRRFSSITRIRI</sequence>
<name>A0A2U2BZ67_9BACT</name>